<accession>A0A1R3G7S1</accession>
<reference evidence="1 2" key="1">
    <citation type="submission" date="2013-09" db="EMBL/GenBank/DDBJ databases">
        <title>Corchorus capsularis genome sequencing.</title>
        <authorList>
            <person name="Alam M."/>
            <person name="Haque M.S."/>
            <person name="Islam M.S."/>
            <person name="Emdad E.M."/>
            <person name="Islam M.M."/>
            <person name="Ahmed B."/>
            <person name="Halim A."/>
            <person name="Hossen Q.M.M."/>
            <person name="Hossain M.Z."/>
            <person name="Ahmed R."/>
            <person name="Khan M.M."/>
            <person name="Islam R."/>
            <person name="Rashid M.M."/>
            <person name="Khan S.A."/>
            <person name="Rahman M.S."/>
            <person name="Alam M."/>
        </authorList>
    </citation>
    <scope>NUCLEOTIDE SEQUENCE [LARGE SCALE GENOMIC DNA]</scope>
    <source>
        <strain evidence="2">cv. CVL-1</strain>
        <tissue evidence="1">Whole seedling</tissue>
    </source>
</reference>
<gene>
    <name evidence="1" type="ORF">CCACVL1_28029</name>
</gene>
<dbReference type="Proteomes" id="UP000188268">
    <property type="component" value="Unassembled WGS sequence"/>
</dbReference>
<sequence length="40" mass="4278">MAASIEPIGGINSDGYASKLLNTDFHHSGRPIPLIRGEIE</sequence>
<comment type="caution">
    <text evidence="1">The sequence shown here is derived from an EMBL/GenBank/DDBJ whole genome shotgun (WGS) entry which is preliminary data.</text>
</comment>
<organism evidence="1 2">
    <name type="scientific">Corchorus capsularis</name>
    <name type="common">Jute</name>
    <dbReference type="NCBI Taxonomy" id="210143"/>
    <lineage>
        <taxon>Eukaryota</taxon>
        <taxon>Viridiplantae</taxon>
        <taxon>Streptophyta</taxon>
        <taxon>Embryophyta</taxon>
        <taxon>Tracheophyta</taxon>
        <taxon>Spermatophyta</taxon>
        <taxon>Magnoliopsida</taxon>
        <taxon>eudicotyledons</taxon>
        <taxon>Gunneridae</taxon>
        <taxon>Pentapetalae</taxon>
        <taxon>rosids</taxon>
        <taxon>malvids</taxon>
        <taxon>Malvales</taxon>
        <taxon>Malvaceae</taxon>
        <taxon>Grewioideae</taxon>
        <taxon>Apeibeae</taxon>
        <taxon>Corchorus</taxon>
    </lineage>
</organism>
<keyword evidence="2" id="KW-1185">Reference proteome</keyword>
<protein>
    <submittedName>
        <fullName evidence="1">Uncharacterized protein</fullName>
    </submittedName>
</protein>
<dbReference type="EMBL" id="AWWV01015030">
    <property type="protein sequence ID" value="OMO54139.1"/>
    <property type="molecule type" value="Genomic_DNA"/>
</dbReference>
<evidence type="ECO:0000313" key="2">
    <source>
        <dbReference type="Proteomes" id="UP000188268"/>
    </source>
</evidence>
<name>A0A1R3G7S1_COCAP</name>
<dbReference type="Gramene" id="OMO54139">
    <property type="protein sequence ID" value="OMO54139"/>
    <property type="gene ID" value="CCACVL1_28029"/>
</dbReference>
<evidence type="ECO:0000313" key="1">
    <source>
        <dbReference type="EMBL" id="OMO54139.1"/>
    </source>
</evidence>
<dbReference type="AlphaFoldDB" id="A0A1R3G7S1"/>
<proteinExistence type="predicted"/>